<dbReference type="SUPFAM" id="SSF51735">
    <property type="entry name" value="NAD(P)-binding Rossmann-fold domains"/>
    <property type="match status" value="1"/>
</dbReference>
<gene>
    <name evidence="4" type="ORF">GGR00_001831</name>
</gene>
<dbReference type="Gene3D" id="3.40.50.720">
    <property type="entry name" value="NAD(P)-binding Rossmann-like Domain"/>
    <property type="match status" value="1"/>
</dbReference>
<evidence type="ECO:0000313" key="5">
    <source>
        <dbReference type="Proteomes" id="UP000536262"/>
    </source>
</evidence>
<keyword evidence="5" id="KW-1185">Reference proteome</keyword>
<dbReference type="SMART" id="SM00829">
    <property type="entry name" value="PKS_ER"/>
    <property type="match status" value="1"/>
</dbReference>
<evidence type="ECO:0000256" key="2">
    <source>
        <dbReference type="ARBA" id="ARBA00023002"/>
    </source>
</evidence>
<dbReference type="PANTHER" id="PTHR48106">
    <property type="entry name" value="QUINONE OXIDOREDUCTASE PIG3-RELATED"/>
    <property type="match status" value="1"/>
</dbReference>
<evidence type="ECO:0000256" key="1">
    <source>
        <dbReference type="ARBA" id="ARBA00022857"/>
    </source>
</evidence>
<dbReference type="InterPro" id="IPR011032">
    <property type="entry name" value="GroES-like_sf"/>
</dbReference>
<name>A0A7X0KKI8_9HYPH</name>
<dbReference type="CDD" id="cd05276">
    <property type="entry name" value="p53_inducible_oxidoreductase"/>
    <property type="match status" value="1"/>
</dbReference>
<dbReference type="InterPro" id="IPR013149">
    <property type="entry name" value="ADH-like_C"/>
</dbReference>
<dbReference type="SUPFAM" id="SSF50129">
    <property type="entry name" value="GroES-like"/>
    <property type="match status" value="1"/>
</dbReference>
<dbReference type="Pfam" id="PF00107">
    <property type="entry name" value="ADH_zinc_N"/>
    <property type="match status" value="1"/>
</dbReference>
<dbReference type="GO" id="GO:0016651">
    <property type="term" value="F:oxidoreductase activity, acting on NAD(P)H"/>
    <property type="evidence" value="ECO:0007669"/>
    <property type="project" value="TreeGrafter"/>
</dbReference>
<feature type="domain" description="Enoyl reductase (ER)" evidence="3">
    <location>
        <begin position="14"/>
        <end position="327"/>
    </location>
</feature>
<evidence type="ECO:0000259" key="3">
    <source>
        <dbReference type="SMART" id="SM00829"/>
    </source>
</evidence>
<dbReference type="InterPro" id="IPR036291">
    <property type="entry name" value="NAD(P)-bd_dom_sf"/>
</dbReference>
<dbReference type="NCBIfam" id="TIGR02824">
    <property type="entry name" value="quinone_pig3"/>
    <property type="match status" value="1"/>
</dbReference>
<dbReference type="InterPro" id="IPR020843">
    <property type="entry name" value="ER"/>
</dbReference>
<comment type="caution">
    <text evidence="4">The sequence shown here is derived from an EMBL/GenBank/DDBJ whole genome shotgun (WGS) entry which is preliminary data.</text>
</comment>
<dbReference type="InterPro" id="IPR014189">
    <property type="entry name" value="Quinone_OxRdtase_PIG3"/>
</dbReference>
<protein>
    <submittedName>
        <fullName evidence="4">Putative PIG3 family NAD(P)H quinone oxidoreductase</fullName>
    </submittedName>
</protein>
<dbReference type="Proteomes" id="UP000536262">
    <property type="component" value="Unassembled WGS sequence"/>
</dbReference>
<evidence type="ECO:0000313" key="4">
    <source>
        <dbReference type="EMBL" id="MBB6354057.1"/>
    </source>
</evidence>
<keyword evidence="1" id="KW-0521">NADP</keyword>
<keyword evidence="2" id="KW-0560">Oxidoreductase</keyword>
<dbReference type="PANTHER" id="PTHR48106:SF8">
    <property type="entry name" value="OS02G0805600 PROTEIN"/>
    <property type="match status" value="1"/>
</dbReference>
<dbReference type="EMBL" id="JACHOU010000003">
    <property type="protein sequence ID" value="MBB6354057.1"/>
    <property type="molecule type" value="Genomic_DNA"/>
</dbReference>
<dbReference type="Gene3D" id="3.90.180.10">
    <property type="entry name" value="Medium-chain alcohol dehydrogenases, catalytic domain"/>
    <property type="match status" value="1"/>
</dbReference>
<dbReference type="Pfam" id="PF08240">
    <property type="entry name" value="ADH_N"/>
    <property type="match status" value="1"/>
</dbReference>
<reference evidence="4 5" key="1">
    <citation type="submission" date="2020-08" db="EMBL/GenBank/DDBJ databases">
        <title>Genomic Encyclopedia of Type Strains, Phase IV (KMG-IV): sequencing the most valuable type-strain genomes for metagenomic binning, comparative biology and taxonomic classification.</title>
        <authorList>
            <person name="Goeker M."/>
        </authorList>
    </citation>
    <scope>NUCLEOTIDE SEQUENCE [LARGE SCALE GENOMIC DNA]</scope>
    <source>
        <strain evidence="4 5">DSM 7051</strain>
    </source>
</reference>
<dbReference type="AlphaFoldDB" id="A0A7X0KKI8"/>
<proteinExistence type="predicted"/>
<organism evidence="4 5">
    <name type="scientific">Aminobacter aganoensis</name>
    <dbReference type="NCBI Taxonomy" id="83264"/>
    <lineage>
        <taxon>Bacteria</taxon>
        <taxon>Pseudomonadati</taxon>
        <taxon>Pseudomonadota</taxon>
        <taxon>Alphaproteobacteria</taxon>
        <taxon>Hyphomicrobiales</taxon>
        <taxon>Phyllobacteriaceae</taxon>
        <taxon>Aminobacter</taxon>
    </lineage>
</organism>
<accession>A0A7X0KKI8</accession>
<dbReference type="InterPro" id="IPR013154">
    <property type="entry name" value="ADH-like_N"/>
</dbReference>
<sequence>MPKMMKAVVASRPGGPEVLALVERPLPHPGAGEVLVRVEAAGVNRPDIAQRRGAIAVPAGVTDVLGLEISGQIVAAGPGVAPSMVGTSIAALVSGGGYAEYCLAHAGHCLPIPAGLDHVAGAALPEAAFTVWHNLFERGCLAPGDTVLIHGGASGVGTLAIQLARAAGATVLATAGGPEKTQFLRALGADVAIDYRSEDFVEIGRRVTGNRGVDVVLDIVGGSYISRNLAVLAPGGRHVSIAFMESALVEVDLTVIMMKGLTLTSSTMRPKSVEEKSRLARAVGRHVWPLVASGKVTPPIFGTYPLTAAAQAHCLLDENANMGKVVLLCGKHSSRAGESAYGRDQGKAVRHVERLAVEG</sequence>
<dbReference type="GO" id="GO:0070402">
    <property type="term" value="F:NADPH binding"/>
    <property type="evidence" value="ECO:0007669"/>
    <property type="project" value="TreeGrafter"/>
</dbReference>